<gene>
    <name evidence="1" type="ORF">BO95DRAFT_451691</name>
</gene>
<reference evidence="1" key="1">
    <citation type="submission" date="2018-02" db="EMBL/GenBank/DDBJ databases">
        <title>The genomes of Aspergillus section Nigri reveals drivers in fungal speciation.</title>
        <authorList>
            <consortium name="DOE Joint Genome Institute"/>
            <person name="Vesth T.C."/>
            <person name="Nybo J."/>
            <person name="Theobald S."/>
            <person name="Brandl J."/>
            <person name="Frisvad J.C."/>
            <person name="Nielsen K.F."/>
            <person name="Lyhne E.K."/>
            <person name="Kogle M.E."/>
            <person name="Kuo A."/>
            <person name="Riley R."/>
            <person name="Clum A."/>
            <person name="Nolan M."/>
            <person name="Lipzen A."/>
            <person name="Salamov A."/>
            <person name="Henrissat B."/>
            <person name="Wiebenga A."/>
            <person name="De vries R.P."/>
            <person name="Grigoriev I.V."/>
            <person name="Mortensen U.H."/>
            <person name="Andersen M.R."/>
            <person name="Baker S.E."/>
        </authorList>
    </citation>
    <scope>NUCLEOTIDE SEQUENCE</scope>
    <source>
        <strain evidence="1">CBS 621.78</strain>
    </source>
</reference>
<dbReference type="EMBL" id="KZ825329">
    <property type="protein sequence ID" value="RAH47498.1"/>
    <property type="molecule type" value="Genomic_DNA"/>
</dbReference>
<evidence type="ECO:0000313" key="1">
    <source>
        <dbReference type="EMBL" id="RAH47498.1"/>
    </source>
</evidence>
<sequence length="458" mass="50089">MEAIVYGKKFKKDQFPKIITCPHEMVALLIADRFTRLTGKPQAVIVHVNVGTQALGCVVHNTSAAYCPYMHWLQDAKKQRQIIRTRKNIKQMISRAMQPVYLTAGREKAISPTALLENGVEMIATLLVHAQRPLIIVGHSGRDHQALPALVDLVDMMPGLRVLDCLGSDVSFSFTHPAFLGLGIGAHKAIPTADFILVVHAAVPWIPYINASKTYRTDTTTAFRQLQSYIASNKGFTPILASAEYLNRGAATKNAYHKRLAALALAATDLKNLLALINSYYLGRCLHTPGHLVNCSAGGLGWSGGATLGVKLASDYLIDGNSKGKFICEIVGNRTYIFDAPETVYWIARQYYLATLTIVLSNNKWNVSRNSLELVYPAGLELQVNNLNLNISFSPTPDYAGIAKAAAGHHAWAGVAGNTEQFEQLLPQAVESMKKGVLTVLKIRLSKSWQAAELVSQL</sequence>
<organism evidence="1 2">
    <name type="scientific">Aspergillus brunneoviolaceus CBS 621.78</name>
    <dbReference type="NCBI Taxonomy" id="1450534"/>
    <lineage>
        <taxon>Eukaryota</taxon>
        <taxon>Fungi</taxon>
        <taxon>Dikarya</taxon>
        <taxon>Ascomycota</taxon>
        <taxon>Pezizomycotina</taxon>
        <taxon>Eurotiomycetes</taxon>
        <taxon>Eurotiomycetidae</taxon>
        <taxon>Eurotiales</taxon>
        <taxon>Aspergillaceae</taxon>
        <taxon>Aspergillus</taxon>
        <taxon>Aspergillus subgen. Circumdati</taxon>
    </lineage>
</organism>
<accession>A0ACD1GE02</accession>
<protein>
    <submittedName>
        <fullName evidence="1">Uncharacterized protein</fullName>
    </submittedName>
</protein>
<evidence type="ECO:0000313" key="2">
    <source>
        <dbReference type="Proteomes" id="UP000249057"/>
    </source>
</evidence>
<name>A0ACD1GE02_9EURO</name>
<keyword evidence="2" id="KW-1185">Reference proteome</keyword>
<proteinExistence type="predicted"/>
<dbReference type="Proteomes" id="UP000249057">
    <property type="component" value="Unassembled WGS sequence"/>
</dbReference>